<dbReference type="Proteomes" id="UP000255207">
    <property type="component" value="Unassembled WGS sequence"/>
</dbReference>
<gene>
    <name evidence="1" type="ORF">DWE98_05640</name>
</gene>
<sequence>MYYLGGISGNGMLTSRGKEIGRASYDFDGFFRQPVGVTSCGEIQLAAPILKEVFGRKDLQLLTDDGRRLDLTFSEKKLARSSDVAHVDVTGELPKAPRNWRH</sequence>
<dbReference type="AlphaFoldDB" id="A0A370LA83"/>
<evidence type="ECO:0000313" key="2">
    <source>
        <dbReference type="Proteomes" id="UP000255207"/>
    </source>
</evidence>
<dbReference type="EMBL" id="QQTP01000002">
    <property type="protein sequence ID" value="RDJ28080.1"/>
    <property type="molecule type" value="Genomic_DNA"/>
</dbReference>
<organism evidence="1 2">
    <name type="scientific">Bosea caraganae</name>
    <dbReference type="NCBI Taxonomy" id="2763117"/>
    <lineage>
        <taxon>Bacteria</taxon>
        <taxon>Pseudomonadati</taxon>
        <taxon>Pseudomonadota</taxon>
        <taxon>Alphaproteobacteria</taxon>
        <taxon>Hyphomicrobiales</taxon>
        <taxon>Boseaceae</taxon>
        <taxon>Bosea</taxon>
    </lineage>
</organism>
<accession>A0A370LA83</accession>
<proteinExistence type="predicted"/>
<evidence type="ECO:0000313" key="1">
    <source>
        <dbReference type="EMBL" id="RDJ28080.1"/>
    </source>
</evidence>
<dbReference type="OrthoDB" id="8160961at2"/>
<reference evidence="2" key="1">
    <citation type="submission" date="2018-07" db="EMBL/GenBank/DDBJ databases">
        <authorList>
            <person name="Safronova V.I."/>
            <person name="Chirak E.R."/>
            <person name="Sazanova A.L."/>
        </authorList>
    </citation>
    <scope>NUCLEOTIDE SEQUENCE [LARGE SCALE GENOMIC DNA]</scope>
    <source>
        <strain evidence="2">RCAM04685</strain>
    </source>
</reference>
<keyword evidence="2" id="KW-1185">Reference proteome</keyword>
<comment type="caution">
    <text evidence="1">The sequence shown here is derived from an EMBL/GenBank/DDBJ whole genome shotgun (WGS) entry which is preliminary data.</text>
</comment>
<protein>
    <submittedName>
        <fullName evidence="1">Uncharacterized protein</fullName>
    </submittedName>
</protein>
<name>A0A370LA83_9HYPH</name>